<keyword evidence="4" id="KW-0808">Transferase</keyword>
<dbReference type="SUPFAM" id="SSF55874">
    <property type="entry name" value="ATPase domain of HSP90 chaperone/DNA topoisomerase II/histidine kinase"/>
    <property type="match status" value="1"/>
</dbReference>
<dbReference type="Pfam" id="PF07730">
    <property type="entry name" value="HisKA_3"/>
    <property type="match status" value="1"/>
</dbReference>
<gene>
    <name evidence="12" type="ORF">AVDCRST_MAG79-611</name>
</gene>
<evidence type="ECO:0000256" key="9">
    <source>
        <dbReference type="SAM" id="Coils"/>
    </source>
</evidence>
<dbReference type="PANTHER" id="PTHR24421:SF10">
    <property type="entry name" value="NITRATE_NITRITE SENSOR PROTEIN NARQ"/>
    <property type="match status" value="1"/>
</dbReference>
<dbReference type="GO" id="GO:0016020">
    <property type="term" value="C:membrane"/>
    <property type="evidence" value="ECO:0007669"/>
    <property type="project" value="InterPro"/>
</dbReference>
<dbReference type="Gene3D" id="3.30.565.10">
    <property type="entry name" value="Histidine kinase-like ATPase, C-terminal domain"/>
    <property type="match status" value="1"/>
</dbReference>
<evidence type="ECO:0000259" key="11">
    <source>
        <dbReference type="Pfam" id="PF07730"/>
    </source>
</evidence>
<dbReference type="PANTHER" id="PTHR24421">
    <property type="entry name" value="NITRATE/NITRITE SENSOR PROTEIN NARX-RELATED"/>
    <property type="match status" value="1"/>
</dbReference>
<evidence type="ECO:0000256" key="3">
    <source>
        <dbReference type="ARBA" id="ARBA00022553"/>
    </source>
</evidence>
<evidence type="ECO:0000256" key="5">
    <source>
        <dbReference type="ARBA" id="ARBA00022741"/>
    </source>
</evidence>
<dbReference type="EMBL" id="CADCWC010000120">
    <property type="protein sequence ID" value="CAA9527197.1"/>
    <property type="molecule type" value="Genomic_DNA"/>
</dbReference>
<evidence type="ECO:0000256" key="4">
    <source>
        <dbReference type="ARBA" id="ARBA00022679"/>
    </source>
</evidence>
<dbReference type="InterPro" id="IPR036890">
    <property type="entry name" value="HATPase_C_sf"/>
</dbReference>
<feature type="transmembrane region" description="Helical" evidence="10">
    <location>
        <begin position="115"/>
        <end position="138"/>
    </location>
</feature>
<dbReference type="InterPro" id="IPR011712">
    <property type="entry name" value="Sig_transdc_His_kin_sub3_dim/P"/>
</dbReference>
<keyword evidence="5" id="KW-0547">Nucleotide-binding</keyword>
<proteinExistence type="predicted"/>
<keyword evidence="6 12" id="KW-0418">Kinase</keyword>
<dbReference type="GO" id="GO:0000155">
    <property type="term" value="F:phosphorelay sensor kinase activity"/>
    <property type="evidence" value="ECO:0007669"/>
    <property type="project" value="InterPro"/>
</dbReference>
<dbReference type="GO" id="GO:0005524">
    <property type="term" value="F:ATP binding"/>
    <property type="evidence" value="ECO:0007669"/>
    <property type="project" value="UniProtKB-KW"/>
</dbReference>
<reference evidence="12" key="1">
    <citation type="submission" date="2020-02" db="EMBL/GenBank/DDBJ databases">
        <authorList>
            <person name="Meier V. D."/>
        </authorList>
    </citation>
    <scope>NUCLEOTIDE SEQUENCE</scope>
    <source>
        <strain evidence="12">AVDCRST_MAG79</strain>
    </source>
</reference>
<keyword evidence="9" id="KW-0175">Coiled coil</keyword>
<feature type="transmembrane region" description="Helical" evidence="10">
    <location>
        <begin position="158"/>
        <end position="176"/>
    </location>
</feature>
<dbReference type="InterPro" id="IPR050482">
    <property type="entry name" value="Sensor_HK_TwoCompSys"/>
</dbReference>
<name>A0A6J4TNQ4_9ACTN</name>
<evidence type="ECO:0000256" key="2">
    <source>
        <dbReference type="ARBA" id="ARBA00012438"/>
    </source>
</evidence>
<protein>
    <recommendedName>
        <fullName evidence="2">histidine kinase</fullName>
        <ecNumber evidence="2">2.7.13.3</ecNumber>
    </recommendedName>
</protein>
<dbReference type="GO" id="GO:0046983">
    <property type="term" value="F:protein dimerization activity"/>
    <property type="evidence" value="ECO:0007669"/>
    <property type="project" value="InterPro"/>
</dbReference>
<evidence type="ECO:0000256" key="10">
    <source>
        <dbReference type="SAM" id="Phobius"/>
    </source>
</evidence>
<feature type="transmembrane region" description="Helical" evidence="10">
    <location>
        <begin position="188"/>
        <end position="212"/>
    </location>
</feature>
<feature type="transmembrane region" description="Helical" evidence="10">
    <location>
        <begin position="28"/>
        <end position="50"/>
    </location>
</feature>
<feature type="transmembrane region" description="Helical" evidence="10">
    <location>
        <begin position="82"/>
        <end position="103"/>
    </location>
</feature>
<organism evidence="12">
    <name type="scientific">uncultured Thermoleophilia bacterium</name>
    <dbReference type="NCBI Taxonomy" id="1497501"/>
    <lineage>
        <taxon>Bacteria</taxon>
        <taxon>Bacillati</taxon>
        <taxon>Actinomycetota</taxon>
        <taxon>Thermoleophilia</taxon>
        <taxon>environmental samples</taxon>
    </lineage>
</organism>
<feature type="transmembrane region" description="Helical" evidence="10">
    <location>
        <begin position="57"/>
        <end position="76"/>
    </location>
</feature>
<evidence type="ECO:0000256" key="6">
    <source>
        <dbReference type="ARBA" id="ARBA00022777"/>
    </source>
</evidence>
<evidence type="ECO:0000256" key="8">
    <source>
        <dbReference type="ARBA" id="ARBA00023012"/>
    </source>
</evidence>
<dbReference type="EC" id="2.7.13.3" evidence="2"/>
<keyword evidence="10" id="KW-0812">Transmembrane</keyword>
<evidence type="ECO:0000256" key="7">
    <source>
        <dbReference type="ARBA" id="ARBA00022840"/>
    </source>
</evidence>
<keyword evidence="3" id="KW-0597">Phosphoprotein</keyword>
<evidence type="ECO:0000256" key="1">
    <source>
        <dbReference type="ARBA" id="ARBA00000085"/>
    </source>
</evidence>
<dbReference type="AlphaFoldDB" id="A0A6J4TNQ4"/>
<evidence type="ECO:0000313" key="12">
    <source>
        <dbReference type="EMBL" id="CAA9527197.1"/>
    </source>
</evidence>
<comment type="catalytic activity">
    <reaction evidence="1">
        <text>ATP + protein L-histidine = ADP + protein N-phospho-L-histidine.</text>
        <dbReference type="EC" id="2.7.13.3"/>
    </reaction>
</comment>
<dbReference type="Gene3D" id="1.20.5.1930">
    <property type="match status" value="1"/>
</dbReference>
<keyword evidence="10" id="KW-1133">Transmembrane helix</keyword>
<sequence>MLWAVAVTGLVGAGCSLAVALRADGVSGVQIALLQWISVPYVAAGLVAWWRRPASRLGPLMIAGGFASGLSSLQVVSSDLPYTVGSLFDILPAALFLHVYLAFPDGHLRSRFERAVVAAAYVAAVGLQLVKMSLGSAGAGDLLTLWSRPDVAQTVERAQLLSLSALCLAGIGVLARRRREAGRPLRRSVAVMLDLFAVCLVMLAVLFVMGAFEAPGFRRVQQTTLFVVGLSPLAFLIGLLDARLARSAVADLMVELGRDRSAPDLRSALARALGDPSLTLAYWLPDFDRYADQHGRPVDVPGRGRGATTVVDRDGAPVAVLLHDRALDDDPELLHAVGAAAAITLENGRLQAELQARVEELRQSRARVIEAGQRERRRLERNLHDGAQQRLVALSLELGMLEAQMGDDPAARTRLRLARREISTSLQELRDLARGLHPAVLSGHGLAVALEALAVRAAVPVRLEVDVPDRLPEQVEVAAFYVASESLANVDKHACGTTAGVSVVRTGNRLVVEIVDDGIGGVDDGGSGVRGLRDRVEALGGRLGVRSPSAGGTVVRAELPCG</sequence>
<feature type="coiled-coil region" evidence="9">
    <location>
        <begin position="351"/>
        <end position="389"/>
    </location>
</feature>
<keyword evidence="8" id="KW-0902">Two-component regulatory system</keyword>
<keyword evidence="7" id="KW-0067">ATP-binding</keyword>
<keyword evidence="10" id="KW-0472">Membrane</keyword>
<feature type="domain" description="Signal transduction histidine kinase subgroup 3 dimerisation and phosphoacceptor" evidence="11">
    <location>
        <begin position="375"/>
        <end position="441"/>
    </location>
</feature>
<accession>A0A6J4TNQ4</accession>